<dbReference type="Proteomes" id="UP000028725">
    <property type="component" value="Unassembled WGS sequence"/>
</dbReference>
<keyword evidence="5" id="KW-1185">Reference proteome</keyword>
<feature type="region of interest" description="Disordered" evidence="1">
    <location>
        <begin position="1"/>
        <end position="57"/>
    </location>
</feature>
<evidence type="ECO:0000313" key="4">
    <source>
        <dbReference type="EMBL" id="KFE64043.1"/>
    </source>
</evidence>
<dbReference type="RefSeq" id="WP_063769288.1">
    <property type="nucleotide sequence ID" value="NZ_JMCB01000015.1"/>
</dbReference>
<protein>
    <recommendedName>
        <fullName evidence="3">DUF2914 domain-containing protein</fullName>
    </recommendedName>
</protein>
<feature type="compositionally biased region" description="Basic and acidic residues" evidence="1">
    <location>
        <begin position="402"/>
        <end position="416"/>
    </location>
</feature>
<keyword evidence="2" id="KW-0812">Transmembrane</keyword>
<organism evidence="4 5">
    <name type="scientific">Hyalangium minutum</name>
    <dbReference type="NCBI Taxonomy" id="394096"/>
    <lineage>
        <taxon>Bacteria</taxon>
        <taxon>Pseudomonadati</taxon>
        <taxon>Myxococcota</taxon>
        <taxon>Myxococcia</taxon>
        <taxon>Myxococcales</taxon>
        <taxon>Cystobacterineae</taxon>
        <taxon>Archangiaceae</taxon>
        <taxon>Hyalangium</taxon>
    </lineage>
</organism>
<feature type="domain" description="DUF2914" evidence="3">
    <location>
        <begin position="339"/>
        <end position="406"/>
    </location>
</feature>
<proteinExistence type="predicted"/>
<dbReference type="Pfam" id="PF11141">
    <property type="entry name" value="DUF2914"/>
    <property type="match status" value="1"/>
</dbReference>
<feature type="compositionally biased region" description="Polar residues" evidence="1">
    <location>
        <begin position="48"/>
        <end position="57"/>
    </location>
</feature>
<evidence type="ECO:0000256" key="2">
    <source>
        <dbReference type="SAM" id="Phobius"/>
    </source>
</evidence>
<comment type="caution">
    <text evidence="4">The sequence shown here is derived from an EMBL/GenBank/DDBJ whole genome shotgun (WGS) entry which is preliminary data.</text>
</comment>
<feature type="transmembrane region" description="Helical" evidence="2">
    <location>
        <begin position="160"/>
        <end position="178"/>
    </location>
</feature>
<dbReference type="EMBL" id="JMCB01000015">
    <property type="protein sequence ID" value="KFE64043.1"/>
    <property type="molecule type" value="Genomic_DNA"/>
</dbReference>
<evidence type="ECO:0000256" key="1">
    <source>
        <dbReference type="SAM" id="MobiDB-lite"/>
    </source>
</evidence>
<sequence length="462" mass="51847">MATATPPNPGETNPTPELTPAPAPSGSVNALTGNVPAPEAKLADPEDSTPTAKTPSTMERVQAWRQKNELVEIAAFFFIGFVYDVLTLSRIDDTLTMVQQFVYLGVLATLLLLEQKHPEGAEPPKALAKVWKWREDAIHFFYGSLLSSYTLFFFKSASGLTAFLFLVLMFGLMVANELPFFRKLGPVVRVALFSLCVSMYLSYVLPVVIGKANLWIFLLAQVLAGGAVFGVIRLLLNWNVLDRVQVIKQIAIPGFGVLVVALFLYVVRVLPPVPLAVTFSGVFHDVKPVNVGKGREYHLYHEPKWWKFWVKDDRDFQMRQGDVAYYFFSIFAPKGFDQYKVTVRWFYDDPDKGWREMSKFAPTLRSSGSERGLRYYALTRNLKPGDWYVVLETEDGHEINRKSFSVEKDERTEPRQFKVTVHDGSGQVSVRESSKPESAPSAVPPAEPPAVQQDMPQAKGVP</sequence>
<dbReference type="InterPro" id="IPR022606">
    <property type="entry name" value="DUF2914"/>
</dbReference>
<name>A0A085W8N0_9BACT</name>
<dbReference type="STRING" id="394096.DB31_2456"/>
<feature type="region of interest" description="Disordered" evidence="1">
    <location>
        <begin position="402"/>
        <end position="462"/>
    </location>
</feature>
<feature type="transmembrane region" description="Helical" evidence="2">
    <location>
        <begin position="215"/>
        <end position="238"/>
    </location>
</feature>
<feature type="compositionally biased region" description="Low complexity" evidence="1">
    <location>
        <begin position="1"/>
        <end position="16"/>
    </location>
</feature>
<dbReference type="AlphaFoldDB" id="A0A085W8N0"/>
<keyword evidence="2" id="KW-0472">Membrane</keyword>
<gene>
    <name evidence="4" type="ORF">DB31_2456</name>
</gene>
<reference evidence="4 5" key="1">
    <citation type="submission" date="2014-04" db="EMBL/GenBank/DDBJ databases">
        <title>Genome assembly of Hyalangium minutum DSM 14724.</title>
        <authorList>
            <person name="Sharma G."/>
            <person name="Subramanian S."/>
        </authorList>
    </citation>
    <scope>NUCLEOTIDE SEQUENCE [LARGE SCALE GENOMIC DNA]</scope>
    <source>
        <strain evidence="4 5">DSM 14724</strain>
    </source>
</reference>
<keyword evidence="2" id="KW-1133">Transmembrane helix</keyword>
<evidence type="ECO:0000313" key="5">
    <source>
        <dbReference type="Proteomes" id="UP000028725"/>
    </source>
</evidence>
<feature type="transmembrane region" description="Helical" evidence="2">
    <location>
        <begin position="190"/>
        <end position="209"/>
    </location>
</feature>
<feature type="transmembrane region" description="Helical" evidence="2">
    <location>
        <begin position="250"/>
        <end position="270"/>
    </location>
</feature>
<evidence type="ECO:0000259" key="3">
    <source>
        <dbReference type="Pfam" id="PF11141"/>
    </source>
</evidence>
<feature type="transmembrane region" description="Helical" evidence="2">
    <location>
        <begin position="70"/>
        <end position="91"/>
    </location>
</feature>
<accession>A0A085W8N0</accession>